<dbReference type="Pfam" id="PF00248">
    <property type="entry name" value="Aldo_ket_red"/>
    <property type="match status" value="1"/>
</dbReference>
<reference evidence="2 3" key="1">
    <citation type="submission" date="2019-07" db="EMBL/GenBank/DDBJ databases">
        <authorList>
            <person name="Jastrzebski P J."/>
            <person name="Paukszto L."/>
            <person name="Jastrzebski P J."/>
        </authorList>
    </citation>
    <scope>NUCLEOTIDE SEQUENCE [LARGE SCALE GENOMIC DNA]</scope>
    <source>
        <strain evidence="2 3">WMS-il1</strain>
    </source>
</reference>
<dbReference type="PROSITE" id="PS00062">
    <property type="entry name" value="ALDOKETO_REDUCTASE_2"/>
    <property type="match status" value="1"/>
</dbReference>
<dbReference type="Gene3D" id="3.20.20.100">
    <property type="entry name" value="NADP-dependent oxidoreductase domain"/>
    <property type="match status" value="1"/>
</dbReference>
<evidence type="ECO:0000313" key="2">
    <source>
        <dbReference type="EMBL" id="VUZ48347.1"/>
    </source>
</evidence>
<protein>
    <recommendedName>
        <fullName evidence="1">NADP-dependent oxidoreductase domain-containing protein</fullName>
    </recommendedName>
</protein>
<dbReference type="InterPro" id="IPR023210">
    <property type="entry name" value="NADP_OxRdtase_dom"/>
</dbReference>
<dbReference type="Proteomes" id="UP000321570">
    <property type="component" value="Unassembled WGS sequence"/>
</dbReference>
<name>A0A564YM45_HYMDI</name>
<feature type="domain" description="NADP-dependent oxidoreductase" evidence="1">
    <location>
        <begin position="46"/>
        <end position="147"/>
    </location>
</feature>
<sequence>MPVIGFDANKALLCVIDSGYRFLHCNADDRNIENVGSVLQMKVDSTSLKKLTFLDLLLLHDPFPYKTIENQRVQPKVIEKSWRQMEQLVDAGRVRSLGLSNFSRDQIDRLTKFCNIKPVVLQIDSSILTLDRELKDYAHSFGIQVMVNDTNSNLTPVYVNKVLISLFLLRFYRQLFIKLKMNFVGPLVGSDELRCLSYYLLL</sequence>
<evidence type="ECO:0000259" key="1">
    <source>
        <dbReference type="Pfam" id="PF00248"/>
    </source>
</evidence>
<dbReference type="PANTHER" id="PTHR11732">
    <property type="entry name" value="ALDO/KETO REDUCTASE"/>
    <property type="match status" value="1"/>
</dbReference>
<dbReference type="InterPro" id="IPR020471">
    <property type="entry name" value="AKR"/>
</dbReference>
<evidence type="ECO:0000313" key="3">
    <source>
        <dbReference type="Proteomes" id="UP000321570"/>
    </source>
</evidence>
<dbReference type="InterPro" id="IPR036812">
    <property type="entry name" value="NAD(P)_OxRdtase_dom_sf"/>
</dbReference>
<dbReference type="EMBL" id="CABIJS010000288">
    <property type="protein sequence ID" value="VUZ48347.1"/>
    <property type="molecule type" value="Genomic_DNA"/>
</dbReference>
<dbReference type="GO" id="GO:0016491">
    <property type="term" value="F:oxidoreductase activity"/>
    <property type="evidence" value="ECO:0007669"/>
    <property type="project" value="InterPro"/>
</dbReference>
<keyword evidence="3" id="KW-1185">Reference proteome</keyword>
<dbReference type="AlphaFoldDB" id="A0A564YM45"/>
<dbReference type="InterPro" id="IPR018170">
    <property type="entry name" value="Aldo/ket_reductase_CS"/>
</dbReference>
<organism evidence="2 3">
    <name type="scientific">Hymenolepis diminuta</name>
    <name type="common">Rat tapeworm</name>
    <dbReference type="NCBI Taxonomy" id="6216"/>
    <lineage>
        <taxon>Eukaryota</taxon>
        <taxon>Metazoa</taxon>
        <taxon>Spiralia</taxon>
        <taxon>Lophotrochozoa</taxon>
        <taxon>Platyhelminthes</taxon>
        <taxon>Cestoda</taxon>
        <taxon>Eucestoda</taxon>
        <taxon>Cyclophyllidea</taxon>
        <taxon>Hymenolepididae</taxon>
        <taxon>Hymenolepis</taxon>
    </lineage>
</organism>
<gene>
    <name evidence="2" type="ORF">WMSIL1_LOCUS7743</name>
</gene>
<proteinExistence type="predicted"/>
<dbReference type="SUPFAM" id="SSF51430">
    <property type="entry name" value="NAD(P)-linked oxidoreductase"/>
    <property type="match status" value="1"/>
</dbReference>
<accession>A0A564YM45</accession>